<protein>
    <submittedName>
        <fullName evidence="1">Putative DCC family thiol-disulfide oxidoreductase YuxK</fullName>
    </submittedName>
</protein>
<proteinExistence type="predicted"/>
<evidence type="ECO:0000313" key="1">
    <source>
        <dbReference type="EMBL" id="TCL08855.1"/>
    </source>
</evidence>
<dbReference type="RefSeq" id="WP_132858946.1">
    <property type="nucleotide sequence ID" value="NZ_SMGR01000001.1"/>
</dbReference>
<dbReference type="Proteomes" id="UP000295673">
    <property type="component" value="Unassembled WGS sequence"/>
</dbReference>
<gene>
    <name evidence="1" type="ORF">BXY66_0896</name>
</gene>
<dbReference type="OrthoDB" id="9801773at2"/>
<comment type="caution">
    <text evidence="1">The sequence shown here is derived from an EMBL/GenBank/DDBJ whole genome shotgun (WGS) entry which is preliminary data.</text>
</comment>
<keyword evidence="2" id="KW-1185">Reference proteome</keyword>
<name>A0A4R1NL70_9RHOB</name>
<accession>A0A4R1NL70</accession>
<reference evidence="1 2" key="1">
    <citation type="submission" date="2019-03" db="EMBL/GenBank/DDBJ databases">
        <title>Genomic Encyclopedia of Archaeal and Bacterial Type Strains, Phase II (KMG-II): from individual species to whole genera.</title>
        <authorList>
            <person name="Goeker M."/>
        </authorList>
    </citation>
    <scope>NUCLEOTIDE SEQUENCE [LARGE SCALE GENOMIC DNA]</scope>
    <source>
        <strain evidence="1 2">DSM 26433</strain>
    </source>
</reference>
<dbReference type="InterPro" id="IPR007263">
    <property type="entry name" value="DCC1-like"/>
</dbReference>
<dbReference type="Pfam" id="PF04134">
    <property type="entry name" value="DCC1-like"/>
    <property type="match status" value="1"/>
</dbReference>
<dbReference type="GO" id="GO:0015035">
    <property type="term" value="F:protein-disulfide reductase activity"/>
    <property type="evidence" value="ECO:0007669"/>
    <property type="project" value="InterPro"/>
</dbReference>
<dbReference type="AlphaFoldDB" id="A0A4R1NL70"/>
<dbReference type="EMBL" id="SMGR01000001">
    <property type="protein sequence ID" value="TCL08855.1"/>
    <property type="molecule type" value="Genomic_DNA"/>
</dbReference>
<organism evidence="1 2">
    <name type="scientific">Shimia isoporae</name>
    <dbReference type="NCBI Taxonomy" id="647720"/>
    <lineage>
        <taxon>Bacteria</taxon>
        <taxon>Pseudomonadati</taxon>
        <taxon>Pseudomonadota</taxon>
        <taxon>Alphaproteobacteria</taxon>
        <taxon>Rhodobacterales</taxon>
        <taxon>Roseobacteraceae</taxon>
    </lineage>
</organism>
<sequence>MPSETRVLFNAQCPVCNAEICHYRTYSEKQNLTIRFDDLNSDALSQWGIDAEDAARRLHVAHEGQLFSGVPAFIVLWNEMPRYQWLAKLVGLPIVRTIAAFVYDRALAPALYKRHKRRMAQASSA</sequence>
<evidence type="ECO:0000313" key="2">
    <source>
        <dbReference type="Proteomes" id="UP000295673"/>
    </source>
</evidence>